<reference evidence="2 3" key="1">
    <citation type="submission" date="2024-02" db="EMBL/GenBank/DDBJ databases">
        <authorList>
            <person name="Chen Y."/>
            <person name="Shah S."/>
            <person name="Dougan E. K."/>
            <person name="Thang M."/>
            <person name="Chan C."/>
        </authorList>
    </citation>
    <scope>NUCLEOTIDE SEQUENCE [LARGE SCALE GENOMIC DNA]</scope>
</reference>
<sequence length="281" mass="30828">MAHQQICAANPARFDADQSRIGKDVRIGRNVVLWLGNFAVAPLGQIKPSIAFGRELLRGLYRHSSDEKYWAQIRYAQQLLSRSIGTELALAEASRQQVLEPLFREILDAQEADRMSAITMLSVLNELVSRWDDEQHRLRAASPAPVTPPKNAGKRARPHGSPGSEDRESADELMGDTEAMAQMTLASPANPGTPPQTPQRPQRRFRGGAVSASPCRDFGFVPCTPDRAPRRGFVAQTPEAPQRRSSIWLSPAVCGNSTPFPDRLDEGTEEVEAAYAACDDG</sequence>
<evidence type="ECO:0000256" key="1">
    <source>
        <dbReference type="SAM" id="MobiDB-lite"/>
    </source>
</evidence>
<comment type="caution">
    <text evidence="2">The sequence shown here is derived from an EMBL/GenBank/DDBJ whole genome shotgun (WGS) entry which is preliminary data.</text>
</comment>
<accession>A0ABP0RCY3</accession>
<evidence type="ECO:0000313" key="2">
    <source>
        <dbReference type="EMBL" id="CAK9097146.1"/>
    </source>
</evidence>
<dbReference type="EMBL" id="CAXAMN010025694">
    <property type="protein sequence ID" value="CAK9097146.1"/>
    <property type="molecule type" value="Genomic_DNA"/>
</dbReference>
<keyword evidence="3" id="KW-1185">Reference proteome</keyword>
<feature type="region of interest" description="Disordered" evidence="1">
    <location>
        <begin position="139"/>
        <end position="172"/>
    </location>
</feature>
<protein>
    <submittedName>
        <fullName evidence="2">Uncharacterized protein</fullName>
    </submittedName>
</protein>
<dbReference type="Proteomes" id="UP001642484">
    <property type="component" value="Unassembled WGS sequence"/>
</dbReference>
<gene>
    <name evidence="2" type="ORF">CCMP2556_LOCUS46146</name>
</gene>
<feature type="region of interest" description="Disordered" evidence="1">
    <location>
        <begin position="185"/>
        <end position="213"/>
    </location>
</feature>
<organism evidence="2 3">
    <name type="scientific">Durusdinium trenchii</name>
    <dbReference type="NCBI Taxonomy" id="1381693"/>
    <lineage>
        <taxon>Eukaryota</taxon>
        <taxon>Sar</taxon>
        <taxon>Alveolata</taxon>
        <taxon>Dinophyceae</taxon>
        <taxon>Suessiales</taxon>
        <taxon>Symbiodiniaceae</taxon>
        <taxon>Durusdinium</taxon>
    </lineage>
</organism>
<evidence type="ECO:0000313" key="3">
    <source>
        <dbReference type="Proteomes" id="UP001642484"/>
    </source>
</evidence>
<proteinExistence type="predicted"/>
<name>A0ABP0RCY3_9DINO</name>